<dbReference type="RefSeq" id="WP_162447636.1">
    <property type="nucleotide sequence ID" value="NZ_CP048222.1"/>
</dbReference>
<keyword evidence="2" id="KW-1185">Reference proteome</keyword>
<dbReference type="EMBL" id="CP048222">
    <property type="protein sequence ID" value="QHT71706.1"/>
    <property type="molecule type" value="Genomic_DNA"/>
</dbReference>
<accession>A0A6C0GUH0</accession>
<sequence>MRYLCLLMLVFAPYFVIPSLAQSSYYYSRQGQKLEGNIVFHPSLQGAKGIIKPGYILFSEVGKQKSQKLTPEDISAFVIGSDSFTVVHNLKLAENQSKEVEDVVQVVEKGKMNLYLHTSRPGSEITSPSIEKYILFLAAKKISLCIYDFDKQQKEVGALFESNPRLKELIMSGKVQVESIPNLVKAFNGASPGAYSSRPTAQND</sequence>
<evidence type="ECO:0000313" key="1">
    <source>
        <dbReference type="EMBL" id="QHT71706.1"/>
    </source>
</evidence>
<name>A0A6C0GUH0_9BACT</name>
<proteinExistence type="predicted"/>
<dbReference type="KEGG" id="rhoz:GXP67_36095"/>
<organism evidence="1 2">
    <name type="scientific">Rhodocytophaga rosea</name>
    <dbReference type="NCBI Taxonomy" id="2704465"/>
    <lineage>
        <taxon>Bacteria</taxon>
        <taxon>Pseudomonadati</taxon>
        <taxon>Bacteroidota</taxon>
        <taxon>Cytophagia</taxon>
        <taxon>Cytophagales</taxon>
        <taxon>Rhodocytophagaceae</taxon>
        <taxon>Rhodocytophaga</taxon>
    </lineage>
</organism>
<dbReference type="Proteomes" id="UP000480178">
    <property type="component" value="Chromosome"/>
</dbReference>
<reference evidence="1 2" key="1">
    <citation type="submission" date="2020-01" db="EMBL/GenBank/DDBJ databases">
        <authorList>
            <person name="Kim M.K."/>
        </authorList>
    </citation>
    <scope>NUCLEOTIDE SEQUENCE [LARGE SCALE GENOMIC DNA]</scope>
    <source>
        <strain evidence="1 2">172606-1</strain>
    </source>
</reference>
<gene>
    <name evidence="1" type="ORF">GXP67_36095</name>
</gene>
<protein>
    <submittedName>
        <fullName evidence="1">Uncharacterized protein</fullName>
    </submittedName>
</protein>
<dbReference type="AlphaFoldDB" id="A0A6C0GUH0"/>
<evidence type="ECO:0000313" key="2">
    <source>
        <dbReference type="Proteomes" id="UP000480178"/>
    </source>
</evidence>